<evidence type="ECO:0000259" key="4">
    <source>
        <dbReference type="Pfam" id="PF00881"/>
    </source>
</evidence>
<dbReference type="Gene3D" id="3.40.109.10">
    <property type="entry name" value="NADH Oxidase"/>
    <property type="match status" value="1"/>
</dbReference>
<evidence type="ECO:0000256" key="1">
    <source>
        <dbReference type="ARBA" id="ARBA00022630"/>
    </source>
</evidence>
<keyword evidence="6" id="KW-1185">Reference proteome</keyword>
<evidence type="ECO:0000256" key="2">
    <source>
        <dbReference type="ARBA" id="ARBA00022643"/>
    </source>
</evidence>
<dbReference type="EMBL" id="LGKG01000146">
    <property type="protein sequence ID" value="KPC61573.1"/>
    <property type="molecule type" value="Genomic_DNA"/>
</dbReference>
<evidence type="ECO:0000313" key="6">
    <source>
        <dbReference type="Proteomes" id="UP000037982"/>
    </source>
</evidence>
<evidence type="ECO:0000256" key="3">
    <source>
        <dbReference type="ARBA" id="ARBA00023002"/>
    </source>
</evidence>
<dbReference type="AlphaFoldDB" id="A0A0N0XVE7"/>
<keyword evidence="1" id="KW-0285">Flavoprotein</keyword>
<proteinExistence type="predicted"/>
<accession>A0A0N0XVE7</accession>
<dbReference type="InterPro" id="IPR029479">
    <property type="entry name" value="Nitroreductase"/>
</dbReference>
<dbReference type="Proteomes" id="UP000037982">
    <property type="component" value="Unassembled WGS sequence"/>
</dbReference>
<dbReference type="InterPro" id="IPR000415">
    <property type="entry name" value="Nitroreductase-like"/>
</dbReference>
<dbReference type="PANTHER" id="PTHR23026">
    <property type="entry name" value="NADPH NITROREDUCTASE"/>
    <property type="match status" value="1"/>
</dbReference>
<comment type="caution">
    <text evidence="5">The sequence shown here is derived from an EMBL/GenBank/DDBJ whole genome shotgun (WGS) entry which is preliminary data.</text>
</comment>
<dbReference type="CDD" id="cd02136">
    <property type="entry name" value="PnbA_NfnB-like"/>
    <property type="match status" value="1"/>
</dbReference>
<evidence type="ECO:0000313" key="5">
    <source>
        <dbReference type="EMBL" id="KPC61573.1"/>
    </source>
</evidence>
<dbReference type="Pfam" id="PF00881">
    <property type="entry name" value="Nitroreductase"/>
    <property type="match status" value="1"/>
</dbReference>
<reference evidence="6" key="1">
    <citation type="submission" date="2015-07" db="EMBL/GenBank/DDBJ databases">
        <authorList>
            <person name="Ju K.-S."/>
            <person name="Doroghazi J.R."/>
            <person name="Metcalf W.W."/>
        </authorList>
    </citation>
    <scope>NUCLEOTIDE SEQUENCE [LARGE SCALE GENOMIC DNA]</scope>
    <source>
        <strain evidence="6">NRRL ISP-5002</strain>
    </source>
</reference>
<protein>
    <recommendedName>
        <fullName evidence="4">Nitroreductase domain-containing protein</fullName>
    </recommendedName>
</protein>
<dbReference type="GO" id="GO:0016491">
    <property type="term" value="F:oxidoreductase activity"/>
    <property type="evidence" value="ECO:0007669"/>
    <property type="project" value="UniProtKB-KW"/>
</dbReference>
<sequence length="228" mass="24823">MPPVDPPSAASLSVITARHCKRAYLDRAVPRGVLADVLLAAGHAPSGRNIQPWRVSVVSGGTLEVVVRALREALDRGEPARPDVVDRVPRLDPVAEERARDAADGLQRIRGTEPDSRTGRALLRDNLGFYGAPAALVCHLPGNAVAGTFLELGLFVQNVMLGLVAHGLGSCPQFSVARYAHVLHRTLDIDRGRLIVCTLAVGYPDEKAPVNRFVPRRAHLEEYIRWHH</sequence>
<feature type="domain" description="Nitroreductase" evidence="4">
    <location>
        <begin position="15"/>
        <end position="203"/>
    </location>
</feature>
<dbReference type="PANTHER" id="PTHR23026:SF90">
    <property type="entry name" value="IODOTYROSINE DEIODINASE 1"/>
    <property type="match status" value="1"/>
</dbReference>
<dbReference type="SUPFAM" id="SSF55469">
    <property type="entry name" value="FMN-dependent nitroreductase-like"/>
    <property type="match status" value="1"/>
</dbReference>
<gene>
    <name evidence="5" type="ORF">ADL29_23355</name>
</gene>
<dbReference type="PATRIC" id="fig|66876.3.peg.5117"/>
<keyword evidence="2" id="KW-0288">FMN</keyword>
<keyword evidence="3" id="KW-0560">Oxidoreductase</keyword>
<dbReference type="InterPro" id="IPR050627">
    <property type="entry name" value="Nitroreductase/BluB"/>
</dbReference>
<organism evidence="5 6">
    <name type="scientific">Streptomyces chattanoogensis</name>
    <dbReference type="NCBI Taxonomy" id="66876"/>
    <lineage>
        <taxon>Bacteria</taxon>
        <taxon>Bacillati</taxon>
        <taxon>Actinomycetota</taxon>
        <taxon>Actinomycetes</taxon>
        <taxon>Kitasatosporales</taxon>
        <taxon>Streptomycetaceae</taxon>
        <taxon>Streptomyces</taxon>
    </lineage>
</organism>
<name>A0A0N0XVE7_9ACTN</name>